<sequence length="282" mass="31360">MPANKNTPAPNDELPSLTAQSDDSIQLEPLLGETSRLFNQPSKKPRQLAIWFAIASIAAGTGALAYNNYQRMQLLEQQLIATQDNFAEISGDAAKHIQSISGQLNTSQSSAQSKIATLSRTLTTLQQQLEAINTQTGKNTEQVRSLSKQQEQLKQRLTQHANAVKEGLLAVDAAQQQLGSEVKLGFKQLEVFQQQQSQQLEVNQTHNQQLTLIHAELEALAQHSEQLNEQLKQYHSNQLALQKLQQELDKIHAEQVGLAQEFQAYRAQITRSINALNEAIKP</sequence>
<dbReference type="EMBL" id="JAUCDY010000006">
    <property type="protein sequence ID" value="MDM7857981.1"/>
    <property type="molecule type" value="Genomic_DNA"/>
</dbReference>
<name>A0ABT7SP63_9GAMM</name>
<dbReference type="Proteomes" id="UP001241056">
    <property type="component" value="Unassembled WGS sequence"/>
</dbReference>
<keyword evidence="3" id="KW-0472">Membrane</keyword>
<keyword evidence="5" id="KW-1185">Reference proteome</keyword>
<evidence type="ECO:0000256" key="1">
    <source>
        <dbReference type="SAM" id="Coils"/>
    </source>
</evidence>
<accession>A0ABT7SP63</accession>
<keyword evidence="1" id="KW-0175">Coiled coil</keyword>
<feature type="coiled-coil region" evidence="1">
    <location>
        <begin position="217"/>
        <end position="261"/>
    </location>
</feature>
<evidence type="ECO:0000313" key="4">
    <source>
        <dbReference type="EMBL" id="MDM7857981.1"/>
    </source>
</evidence>
<protein>
    <recommendedName>
        <fullName evidence="6">ATPase</fullName>
    </recommendedName>
</protein>
<evidence type="ECO:0008006" key="6">
    <source>
        <dbReference type="Google" id="ProtNLM"/>
    </source>
</evidence>
<organism evidence="4 5">
    <name type="scientific">Thiopseudomonas acetoxidans</name>
    <dbReference type="NCBI Taxonomy" id="3041622"/>
    <lineage>
        <taxon>Bacteria</taxon>
        <taxon>Pseudomonadati</taxon>
        <taxon>Pseudomonadota</taxon>
        <taxon>Gammaproteobacteria</taxon>
        <taxon>Pseudomonadales</taxon>
        <taxon>Pseudomonadaceae</taxon>
        <taxon>Thiopseudomonas</taxon>
    </lineage>
</organism>
<keyword evidence="3" id="KW-1133">Transmembrane helix</keyword>
<evidence type="ECO:0000256" key="3">
    <source>
        <dbReference type="SAM" id="Phobius"/>
    </source>
</evidence>
<dbReference type="RefSeq" id="WP_289410636.1">
    <property type="nucleotide sequence ID" value="NZ_JAUCDY010000006.1"/>
</dbReference>
<evidence type="ECO:0000313" key="5">
    <source>
        <dbReference type="Proteomes" id="UP001241056"/>
    </source>
</evidence>
<proteinExistence type="predicted"/>
<reference evidence="4 5" key="1">
    <citation type="submission" date="2023-06" db="EMBL/GenBank/DDBJ databases">
        <title>Thiopseudomonas sp. CY1220 draft genome sequence.</title>
        <authorList>
            <person name="Zhao G."/>
            <person name="An M."/>
        </authorList>
    </citation>
    <scope>NUCLEOTIDE SEQUENCE [LARGE SCALE GENOMIC DNA]</scope>
    <source>
        <strain evidence="4 5">CY1220</strain>
    </source>
</reference>
<feature type="region of interest" description="Disordered" evidence="2">
    <location>
        <begin position="1"/>
        <end position="21"/>
    </location>
</feature>
<gene>
    <name evidence="4" type="ORF">QEZ41_06785</name>
</gene>
<keyword evidence="3" id="KW-0812">Transmembrane</keyword>
<evidence type="ECO:0000256" key="2">
    <source>
        <dbReference type="SAM" id="MobiDB-lite"/>
    </source>
</evidence>
<comment type="caution">
    <text evidence="4">The sequence shown here is derived from an EMBL/GenBank/DDBJ whole genome shotgun (WGS) entry which is preliminary data.</text>
</comment>
<feature type="transmembrane region" description="Helical" evidence="3">
    <location>
        <begin position="48"/>
        <end position="66"/>
    </location>
</feature>
<feature type="coiled-coil region" evidence="1">
    <location>
        <begin position="115"/>
        <end position="163"/>
    </location>
</feature>